<name>A0ABY8IWI1_9BACI</name>
<dbReference type="Gene3D" id="3.40.630.20">
    <property type="entry name" value="Peptidase C15, pyroglutamyl peptidase I-like"/>
    <property type="match status" value="1"/>
</dbReference>
<reference evidence="2 3" key="1">
    <citation type="submission" date="2023-04" db="EMBL/GenBank/DDBJ databases">
        <title>Genome sequence of Halobacillus naozhouensis KACC 21980.</title>
        <authorList>
            <person name="Kim S."/>
            <person name="Heo J."/>
            <person name="Kwon S.-W."/>
        </authorList>
    </citation>
    <scope>NUCLEOTIDE SEQUENCE [LARGE SCALE GENOMIC DNA]</scope>
    <source>
        <strain evidence="2 3">KCTC 13234</strain>
    </source>
</reference>
<dbReference type="EMBL" id="CP121671">
    <property type="protein sequence ID" value="WFT74101.1"/>
    <property type="molecule type" value="Genomic_DNA"/>
</dbReference>
<keyword evidence="3" id="KW-1185">Reference proteome</keyword>
<dbReference type="SUPFAM" id="SSF53182">
    <property type="entry name" value="Pyrrolidone carboxyl peptidase (pyroglutamate aminopeptidase)"/>
    <property type="match status" value="1"/>
</dbReference>
<organism evidence="2 3">
    <name type="scientific">Halobacillus naozhouensis</name>
    <dbReference type="NCBI Taxonomy" id="554880"/>
    <lineage>
        <taxon>Bacteria</taxon>
        <taxon>Bacillati</taxon>
        <taxon>Bacillota</taxon>
        <taxon>Bacilli</taxon>
        <taxon>Bacillales</taxon>
        <taxon>Bacillaceae</taxon>
        <taxon>Halobacillus</taxon>
    </lineage>
</organism>
<dbReference type="Proteomes" id="UP001221597">
    <property type="component" value="Chromosome"/>
</dbReference>
<evidence type="ECO:0008006" key="4">
    <source>
        <dbReference type="Google" id="ProtNLM"/>
    </source>
</evidence>
<gene>
    <name evidence="2" type="ORF">P9989_17270</name>
</gene>
<protein>
    <recommendedName>
        <fullName evidence="4">Pyrrolidone-carboxylate peptidase (N-terminal pyroglutamyl peptidase)</fullName>
    </recommendedName>
</protein>
<evidence type="ECO:0000313" key="2">
    <source>
        <dbReference type="EMBL" id="WFT74101.1"/>
    </source>
</evidence>
<dbReference type="InterPro" id="IPR036440">
    <property type="entry name" value="Peptidase_C15-like_sf"/>
</dbReference>
<dbReference type="RefSeq" id="WP_283076105.1">
    <property type="nucleotide sequence ID" value="NZ_CP121671.1"/>
</dbReference>
<accession>A0ABY8IWI1</accession>
<evidence type="ECO:0000313" key="3">
    <source>
        <dbReference type="Proteomes" id="UP001221597"/>
    </source>
</evidence>
<proteinExistence type="predicted"/>
<feature type="region of interest" description="Disordered" evidence="1">
    <location>
        <begin position="346"/>
        <end position="366"/>
    </location>
</feature>
<evidence type="ECO:0000256" key="1">
    <source>
        <dbReference type="SAM" id="MobiDB-lite"/>
    </source>
</evidence>
<sequence>MVPKSRCLQKPAYKMLACLSFVSLVLLVFLPVKSYAKEKADCYDSSVPLTLEEQRITEGGPYAKEILHDSQFDQFVEKFEKQLCSAPNLTNAENIITKHGSQIWETAVARAQGERPNMGKLDQYDDRPLYWARLSMTKALRQWSPGFGVTDGQRQALIKQLEYTSRGITSVQFPKGNGVQRILVSGFDPYGFGTEYGARHSNPSGAIALQLDGLRVETDEGPAVVQAVNFPVRWKDFEQGIVEDAFGPYLQQLDLMMTISQGGPGDMEIEGYHGRWHVGTGNNGSWREGVIPTISDWPMPEELPEFIETTLPAEAMVEADTGPLPVKRDDHVCEWLAPEYKTEPYVCSDDGPASNSQARAGGGGSYLSNEVGYRSNRLRLGFGLEELPGGHLHVASLDYPEDPLAYIDEELKQQRRVIVDQGVELVKAAAKAIE</sequence>